<dbReference type="AlphaFoldDB" id="H5TTV7"/>
<keyword evidence="4 10" id="KW-0808">Transferase</keyword>
<evidence type="ECO:0000256" key="2">
    <source>
        <dbReference type="ARBA" id="ARBA00008420"/>
    </source>
</evidence>
<evidence type="ECO:0000256" key="3">
    <source>
        <dbReference type="ARBA" id="ARBA00012054"/>
    </source>
</evidence>
<dbReference type="GO" id="GO:0005524">
    <property type="term" value="F:ATP binding"/>
    <property type="evidence" value="ECO:0007669"/>
    <property type="project" value="UniProtKB-KW"/>
</dbReference>
<evidence type="ECO:0000256" key="10">
    <source>
        <dbReference type="RuleBase" id="RU363066"/>
    </source>
</evidence>
<name>H5TTV7_GORO1</name>
<dbReference type="Gene3D" id="3.40.50.300">
    <property type="entry name" value="P-loop containing nucleotide triphosphate hydrolases"/>
    <property type="match status" value="1"/>
</dbReference>
<reference evidence="11" key="1">
    <citation type="submission" date="2012-02" db="EMBL/GenBank/DDBJ databases">
        <title>Whole genome shotgun sequence of Gordonia otitidis NBRC 100426.</title>
        <authorList>
            <person name="Yoshida I."/>
            <person name="Hosoyama A."/>
            <person name="Tsuchikane K."/>
            <person name="Katsumata H."/>
            <person name="Yamazaki S."/>
            <person name="Fujita N."/>
        </authorList>
    </citation>
    <scope>NUCLEOTIDE SEQUENCE [LARGE SCALE GENOMIC DNA]</scope>
    <source>
        <strain evidence="11">NBRC 100426</strain>
    </source>
</reference>
<comment type="catalytic activity">
    <reaction evidence="9 10">
        <text>D-gluconate + ATP = 6-phospho-D-gluconate + ADP + H(+)</text>
        <dbReference type="Rhea" id="RHEA:19433"/>
        <dbReference type="ChEBI" id="CHEBI:15378"/>
        <dbReference type="ChEBI" id="CHEBI:18391"/>
        <dbReference type="ChEBI" id="CHEBI:30616"/>
        <dbReference type="ChEBI" id="CHEBI:58759"/>
        <dbReference type="ChEBI" id="CHEBI:456216"/>
        <dbReference type="EC" id="2.7.1.12"/>
    </reaction>
</comment>
<dbReference type="EMBL" id="BAFB01000242">
    <property type="protein sequence ID" value="GAB36915.1"/>
    <property type="molecule type" value="Genomic_DNA"/>
</dbReference>
<evidence type="ECO:0000256" key="7">
    <source>
        <dbReference type="ARBA" id="ARBA00022840"/>
    </source>
</evidence>
<dbReference type="EC" id="2.7.1.12" evidence="3 10"/>
<evidence type="ECO:0000313" key="12">
    <source>
        <dbReference type="Proteomes" id="UP000005038"/>
    </source>
</evidence>
<dbReference type="RefSeq" id="WP_007241072.1">
    <property type="nucleotide sequence ID" value="NZ_BAFB01000242.1"/>
</dbReference>
<dbReference type="Pfam" id="PF13671">
    <property type="entry name" value="AAA_33"/>
    <property type="match status" value="1"/>
</dbReference>
<dbReference type="CDD" id="cd02021">
    <property type="entry name" value="GntK"/>
    <property type="match status" value="1"/>
</dbReference>
<evidence type="ECO:0000256" key="4">
    <source>
        <dbReference type="ARBA" id="ARBA00022679"/>
    </source>
</evidence>
<evidence type="ECO:0000256" key="8">
    <source>
        <dbReference type="ARBA" id="ARBA00023064"/>
    </source>
</evidence>
<evidence type="ECO:0000256" key="5">
    <source>
        <dbReference type="ARBA" id="ARBA00022741"/>
    </source>
</evidence>
<accession>H5TTV7</accession>
<evidence type="ECO:0000256" key="6">
    <source>
        <dbReference type="ARBA" id="ARBA00022777"/>
    </source>
</evidence>
<dbReference type="PANTHER" id="PTHR43442:SF3">
    <property type="entry name" value="GLUCONOKINASE-RELATED"/>
    <property type="match status" value="1"/>
</dbReference>
<sequence>MCGVSGCGKSTVGAALAARLDVPFVDADDLHPPANIAKMAAGHPLTDSDRMPWLDTVGVWLEHHEGGVCACSALRRSYRDRLRAFASDVRFVMLSVEHDVVAARVRARHGHFMPATLVDSQFADLEPLGPDEPGITVDATMPLEAIVEEIVDRVLR</sequence>
<evidence type="ECO:0000256" key="1">
    <source>
        <dbReference type="ARBA" id="ARBA00004761"/>
    </source>
</evidence>
<dbReference type="InterPro" id="IPR027417">
    <property type="entry name" value="P-loop_NTPase"/>
</dbReference>
<dbReference type="GO" id="GO:0046316">
    <property type="term" value="F:gluconokinase activity"/>
    <property type="evidence" value="ECO:0007669"/>
    <property type="project" value="UniProtKB-EC"/>
</dbReference>
<comment type="pathway">
    <text evidence="1">Carbohydrate acid metabolism.</text>
</comment>
<dbReference type="InterPro" id="IPR006001">
    <property type="entry name" value="Therm_gnt_kin"/>
</dbReference>
<proteinExistence type="inferred from homology"/>
<protein>
    <recommendedName>
        <fullName evidence="3 10">Gluconokinase</fullName>
        <ecNumber evidence="3 10">2.7.1.12</ecNumber>
    </recommendedName>
</protein>
<dbReference type="NCBIfam" id="TIGR01313">
    <property type="entry name" value="therm_gnt_kin"/>
    <property type="match status" value="1"/>
</dbReference>
<keyword evidence="12" id="KW-1185">Reference proteome</keyword>
<dbReference type="FunFam" id="3.40.50.300:FF:000522">
    <property type="entry name" value="Gluconokinase"/>
    <property type="match status" value="1"/>
</dbReference>
<organism evidence="11 12">
    <name type="scientific">Gordonia otitidis (strain DSM 44809 / CCUG 52243 / JCM 12355 / NBRC 100426 / IFM 10032)</name>
    <dbReference type="NCBI Taxonomy" id="1108044"/>
    <lineage>
        <taxon>Bacteria</taxon>
        <taxon>Bacillati</taxon>
        <taxon>Actinomycetota</taxon>
        <taxon>Actinomycetes</taxon>
        <taxon>Mycobacteriales</taxon>
        <taxon>Gordoniaceae</taxon>
        <taxon>Gordonia</taxon>
    </lineage>
</organism>
<gene>
    <name evidence="11" type="primary">gntK</name>
    <name evidence="11" type="ORF">GOOTI_242_00290</name>
</gene>
<keyword evidence="5 10" id="KW-0547">Nucleotide-binding</keyword>
<evidence type="ECO:0000313" key="11">
    <source>
        <dbReference type="EMBL" id="GAB36915.1"/>
    </source>
</evidence>
<keyword evidence="7 10" id="KW-0067">ATP-binding</keyword>
<comment type="similarity">
    <text evidence="2 10">Belongs to the gluconokinase GntK/GntV family.</text>
</comment>
<dbReference type="SUPFAM" id="SSF52540">
    <property type="entry name" value="P-loop containing nucleoside triphosphate hydrolases"/>
    <property type="match status" value="1"/>
</dbReference>
<dbReference type="Proteomes" id="UP000005038">
    <property type="component" value="Unassembled WGS sequence"/>
</dbReference>
<keyword evidence="6 10" id="KW-0418">Kinase</keyword>
<dbReference type="GO" id="GO:0019521">
    <property type="term" value="P:D-gluconate metabolic process"/>
    <property type="evidence" value="ECO:0007669"/>
    <property type="project" value="UniProtKB-KW"/>
</dbReference>
<dbReference type="GO" id="GO:0005737">
    <property type="term" value="C:cytoplasm"/>
    <property type="evidence" value="ECO:0007669"/>
    <property type="project" value="TreeGrafter"/>
</dbReference>
<comment type="caution">
    <text evidence="11">The sequence shown here is derived from an EMBL/GenBank/DDBJ whole genome shotgun (WGS) entry which is preliminary data.</text>
</comment>
<keyword evidence="8" id="KW-0311">Gluconate utilization</keyword>
<dbReference type="STRING" id="1108044.GOOTI_242_00290"/>
<dbReference type="PANTHER" id="PTHR43442">
    <property type="entry name" value="GLUCONOKINASE-RELATED"/>
    <property type="match status" value="1"/>
</dbReference>
<evidence type="ECO:0000256" key="9">
    <source>
        <dbReference type="ARBA" id="ARBA00048090"/>
    </source>
</evidence>